<dbReference type="EMBL" id="WMJY01000010">
    <property type="protein sequence ID" value="MTH29512.1"/>
    <property type="molecule type" value="Genomic_DNA"/>
</dbReference>
<protein>
    <submittedName>
        <fullName evidence="2">DUF3127 domain-containing protein</fullName>
    </submittedName>
</protein>
<dbReference type="RefSeq" id="WP_155035511.1">
    <property type="nucleotide sequence ID" value="NZ_WMJY01000010.1"/>
</dbReference>
<proteinExistence type="predicted"/>
<sequence length="202" mass="22851">MEVTGRIKLIGHTQDISSSFRKREVVVTTEDQYPQHILIEFTQDRVGLLDTFQVGEPVRVSINLRGREWVSPQGETRYFNTIQGWRIEKLGAEQPNYNNQQAPEQGFGGNAPQGQQQQGGFNQQQGGFNQQQGGFNQQQQQGGFNQQQQQGGFNQQQQYAGGFNQQQQQGGFNQNQQGQQNVGNQFPPASSYNEEDHDDLPF</sequence>
<evidence type="ECO:0000256" key="1">
    <source>
        <dbReference type="SAM" id="MobiDB-lite"/>
    </source>
</evidence>
<reference evidence="2 3" key="1">
    <citation type="journal article" date="2006" name="Int. J. Syst. Evol. Microbiol.">
        <title>Myroides pelagicus sp. nov., isolated from seawater in Thailand.</title>
        <authorList>
            <person name="Yoon J."/>
            <person name="Maneerat S."/>
            <person name="Kawai F."/>
            <person name="Yokota A."/>
        </authorList>
    </citation>
    <scope>NUCLEOTIDE SEQUENCE [LARGE SCALE GENOMIC DNA]</scope>
    <source>
        <strain evidence="2 3">SM1T</strain>
    </source>
</reference>
<name>A0A7K1GKU7_9FLAO</name>
<feature type="compositionally biased region" description="Low complexity" evidence="1">
    <location>
        <begin position="112"/>
        <end position="186"/>
    </location>
</feature>
<evidence type="ECO:0000313" key="2">
    <source>
        <dbReference type="EMBL" id="MTH29512.1"/>
    </source>
</evidence>
<feature type="region of interest" description="Disordered" evidence="1">
    <location>
        <begin position="96"/>
        <end position="202"/>
    </location>
</feature>
<evidence type="ECO:0000313" key="3">
    <source>
        <dbReference type="Proteomes" id="UP000488936"/>
    </source>
</evidence>
<organism evidence="2 3">
    <name type="scientific">Myroides pelagicus</name>
    <dbReference type="NCBI Taxonomy" id="270914"/>
    <lineage>
        <taxon>Bacteria</taxon>
        <taxon>Pseudomonadati</taxon>
        <taxon>Bacteroidota</taxon>
        <taxon>Flavobacteriia</taxon>
        <taxon>Flavobacteriales</taxon>
        <taxon>Flavobacteriaceae</taxon>
        <taxon>Myroides</taxon>
    </lineage>
</organism>
<dbReference type="Proteomes" id="UP000488936">
    <property type="component" value="Unassembled WGS sequence"/>
</dbReference>
<dbReference type="InterPro" id="IPR021474">
    <property type="entry name" value="DUF3127"/>
</dbReference>
<dbReference type="AlphaFoldDB" id="A0A7K1GKU7"/>
<feature type="compositionally biased region" description="Acidic residues" evidence="1">
    <location>
        <begin position="193"/>
        <end position="202"/>
    </location>
</feature>
<dbReference type="Pfam" id="PF11325">
    <property type="entry name" value="DUF3127"/>
    <property type="match status" value="1"/>
</dbReference>
<dbReference type="OrthoDB" id="598142at2"/>
<comment type="caution">
    <text evidence="2">The sequence shown here is derived from an EMBL/GenBank/DDBJ whole genome shotgun (WGS) entry which is preliminary data.</text>
</comment>
<gene>
    <name evidence="2" type="ORF">GJV77_06185</name>
</gene>
<accession>A0A7K1GKU7</accession>
<keyword evidence="3" id="KW-1185">Reference proteome</keyword>